<evidence type="ECO:0000313" key="9">
    <source>
        <dbReference type="Proteomes" id="UP000034488"/>
    </source>
</evidence>
<evidence type="ECO:0000256" key="5">
    <source>
        <dbReference type="ARBA" id="ARBA00023306"/>
    </source>
</evidence>
<evidence type="ECO:0000256" key="2">
    <source>
        <dbReference type="ARBA" id="ARBA00022618"/>
    </source>
</evidence>
<evidence type="ECO:0000256" key="1">
    <source>
        <dbReference type="ARBA" id="ARBA00022475"/>
    </source>
</evidence>
<proteinExistence type="predicted"/>
<keyword evidence="6" id="KW-0472">Membrane</keyword>
<keyword evidence="2" id="KW-0132">Cell division</keyword>
<evidence type="ECO:0000256" key="3">
    <source>
        <dbReference type="ARBA" id="ARBA00022692"/>
    </source>
</evidence>
<name>A0A0G0DHV9_9BACT</name>
<evidence type="ECO:0000256" key="6">
    <source>
        <dbReference type="SAM" id="Phobius"/>
    </source>
</evidence>
<evidence type="ECO:0000313" key="8">
    <source>
        <dbReference type="EMBL" id="KKP54957.1"/>
    </source>
</evidence>
<dbReference type="Gene3D" id="3.10.20.310">
    <property type="entry name" value="membrane protein fhac"/>
    <property type="match status" value="1"/>
</dbReference>
<dbReference type="EMBL" id="LBPI01000007">
    <property type="protein sequence ID" value="KKP54957.1"/>
    <property type="molecule type" value="Genomic_DNA"/>
</dbReference>
<gene>
    <name evidence="8" type="ORF">UR47_C0007G0015</name>
</gene>
<keyword evidence="1" id="KW-1003">Cell membrane</keyword>
<sequence length="254" mass="29125">MVRNIQKGGLILNKIKRTSLVVFLKRYIVLFSTLFLIGVSFPLGFWNVREIVFVGVKNDTQLVNSTTSFIGESIFLVKSSDLKEEIVKKNPYVKDISLEKIVPWKLEITIEEHIPLYISNSLDRCVIFSDEGYKVEEICKDCNEQCLERASTFSGIYLSSDTVVSNSNSMIFFKEFSDILQILSKFGYEGESISLLDGIATIMDTDGHIFVFDITYDLDTQLGRMYLVGEKINTDLIEFKSLDLRFERPVMRLK</sequence>
<comment type="caution">
    <text evidence="8">The sequence shown here is derived from an EMBL/GenBank/DDBJ whole genome shotgun (WGS) entry which is preliminary data.</text>
</comment>
<dbReference type="Proteomes" id="UP000034488">
    <property type="component" value="Unassembled WGS sequence"/>
</dbReference>
<feature type="transmembrane region" description="Helical" evidence="6">
    <location>
        <begin position="27"/>
        <end position="46"/>
    </location>
</feature>
<keyword evidence="4 6" id="KW-1133">Transmembrane helix</keyword>
<feature type="domain" description="POTRA" evidence="7">
    <location>
        <begin position="71"/>
        <end position="113"/>
    </location>
</feature>
<dbReference type="Pfam" id="PF08478">
    <property type="entry name" value="POTRA_1"/>
    <property type="match status" value="1"/>
</dbReference>
<protein>
    <recommendedName>
        <fullName evidence="7">POTRA domain-containing protein</fullName>
    </recommendedName>
</protein>
<dbReference type="InterPro" id="IPR013685">
    <property type="entry name" value="POTRA_FtsQ_type"/>
</dbReference>
<evidence type="ECO:0000259" key="7">
    <source>
        <dbReference type="Pfam" id="PF08478"/>
    </source>
</evidence>
<keyword evidence="3 6" id="KW-0812">Transmembrane</keyword>
<accession>A0A0G0DHV9</accession>
<keyword evidence="5" id="KW-0131">Cell cycle</keyword>
<evidence type="ECO:0000256" key="4">
    <source>
        <dbReference type="ARBA" id="ARBA00022989"/>
    </source>
</evidence>
<dbReference type="AlphaFoldDB" id="A0A0G0DHV9"/>
<organism evidence="8 9">
    <name type="scientific">candidate division WS6 bacterium GW2011_GWB1_33_6</name>
    <dbReference type="NCBI Taxonomy" id="1619088"/>
    <lineage>
        <taxon>Bacteria</taxon>
        <taxon>Candidatus Dojkabacteria</taxon>
    </lineage>
</organism>
<reference evidence="8 9" key="1">
    <citation type="journal article" date="2015" name="Nature">
        <title>rRNA introns, odd ribosomes, and small enigmatic genomes across a large radiation of phyla.</title>
        <authorList>
            <person name="Brown C.T."/>
            <person name="Hug L.A."/>
            <person name="Thomas B.C."/>
            <person name="Sharon I."/>
            <person name="Castelle C.J."/>
            <person name="Singh A."/>
            <person name="Wilkins M.J."/>
            <person name="Williams K.H."/>
            <person name="Banfield J.F."/>
        </authorList>
    </citation>
    <scope>NUCLEOTIDE SEQUENCE [LARGE SCALE GENOMIC DNA]</scope>
</reference>